<dbReference type="GO" id="GO:0005634">
    <property type="term" value="C:nucleus"/>
    <property type="evidence" value="ECO:0007669"/>
    <property type="project" value="UniProtKB-SubCell"/>
</dbReference>
<dbReference type="InterPro" id="IPR051059">
    <property type="entry name" value="VerF-like"/>
</dbReference>
<keyword evidence="4" id="KW-0863">Zinc-finger</keyword>
<name>A0A8H4X628_9HYPO</name>
<dbReference type="OrthoDB" id="9439903at2759"/>
<dbReference type="PANTHER" id="PTHR40626">
    <property type="entry name" value="MIP31509P"/>
    <property type="match status" value="1"/>
</dbReference>
<dbReference type="PANTHER" id="PTHR40626:SF12">
    <property type="entry name" value="RFEC"/>
    <property type="match status" value="1"/>
</dbReference>
<evidence type="ECO:0000256" key="1">
    <source>
        <dbReference type="ARBA" id="ARBA00004123"/>
    </source>
</evidence>
<proteinExistence type="predicted"/>
<evidence type="ECO:0000256" key="2">
    <source>
        <dbReference type="ARBA" id="ARBA00022723"/>
    </source>
</evidence>
<keyword evidence="2" id="KW-0479">Metal-binding</keyword>
<feature type="domain" description="Xylanolytic transcriptional activator regulatory" evidence="7">
    <location>
        <begin position="106"/>
        <end position="308"/>
    </location>
</feature>
<dbReference type="GO" id="GO:0006351">
    <property type="term" value="P:DNA-templated transcription"/>
    <property type="evidence" value="ECO:0007669"/>
    <property type="project" value="InterPro"/>
</dbReference>
<protein>
    <recommendedName>
        <fullName evidence="7">Xylanolytic transcriptional activator regulatory domain-containing protein</fullName>
    </recommendedName>
</protein>
<evidence type="ECO:0000256" key="3">
    <source>
        <dbReference type="ARBA" id="ARBA00022737"/>
    </source>
</evidence>
<evidence type="ECO:0000313" key="8">
    <source>
        <dbReference type="EMBL" id="KAF4962296.1"/>
    </source>
</evidence>
<dbReference type="GO" id="GO:0000785">
    <property type="term" value="C:chromatin"/>
    <property type="evidence" value="ECO:0007669"/>
    <property type="project" value="TreeGrafter"/>
</dbReference>
<dbReference type="EMBL" id="JABEXW010000554">
    <property type="protein sequence ID" value="KAF4962296.1"/>
    <property type="molecule type" value="Genomic_DNA"/>
</dbReference>
<keyword evidence="5" id="KW-0862">Zinc</keyword>
<organism evidence="8 9">
    <name type="scientific">Fusarium sarcochroum</name>
    <dbReference type="NCBI Taxonomy" id="1208366"/>
    <lineage>
        <taxon>Eukaryota</taxon>
        <taxon>Fungi</taxon>
        <taxon>Dikarya</taxon>
        <taxon>Ascomycota</taxon>
        <taxon>Pezizomycotina</taxon>
        <taxon>Sordariomycetes</taxon>
        <taxon>Hypocreomycetidae</taxon>
        <taxon>Hypocreales</taxon>
        <taxon>Nectriaceae</taxon>
        <taxon>Fusarium</taxon>
        <taxon>Fusarium lateritium species complex</taxon>
    </lineage>
</organism>
<sequence length="449" mass="49819">MARPTDHGHNTKLGMSFNPCLEGIDHGSAPKHDAGHQGPMEDSLSNKACSDSKAYADDDPYEVLSYRICQFFYPPGMVVDPLDIGMIFAFTAEKVKVFLDHIAYPHILIPFIHHAALDINEIYVGLLAAICCTGACNLDGLAVHDVQEMLDSLAVAVQRDYEISSRDTHERGQSNDGYPTNIEKLQAVLLTCVLLLQFGSREQEKHIRQLQPTLAAHARRAGLVGLSKHSASSPSLHRIKIERNTFDGRSWTWESWIGQERKCRLVHSLILLDTLMRVKYGMQPLYDVSSRSLSLPCDDSAWYADTAEKCAAALGLNNDGAGREQGGSGTQNIERSEMSWVVKALSCPKHPIHPGNDNRFTKSILYYGVLVSSWQAQTERDSAGRWTEHRPPASDNHWRELPVAGVPSNAASQSFQLVVKTCFRQIYETLPGQSVVDDDTVSEQRMSCG</sequence>
<dbReference type="Proteomes" id="UP000622797">
    <property type="component" value="Unassembled WGS sequence"/>
</dbReference>
<evidence type="ECO:0000256" key="6">
    <source>
        <dbReference type="ARBA" id="ARBA00023242"/>
    </source>
</evidence>
<evidence type="ECO:0000256" key="5">
    <source>
        <dbReference type="ARBA" id="ARBA00022833"/>
    </source>
</evidence>
<dbReference type="GO" id="GO:0008270">
    <property type="term" value="F:zinc ion binding"/>
    <property type="evidence" value="ECO:0007669"/>
    <property type="project" value="UniProtKB-KW"/>
</dbReference>
<dbReference type="Pfam" id="PF04082">
    <property type="entry name" value="Fungal_trans"/>
    <property type="match status" value="1"/>
</dbReference>
<dbReference type="InterPro" id="IPR007219">
    <property type="entry name" value="XnlR_reg_dom"/>
</dbReference>
<evidence type="ECO:0000256" key="4">
    <source>
        <dbReference type="ARBA" id="ARBA00022771"/>
    </source>
</evidence>
<dbReference type="CDD" id="cd12148">
    <property type="entry name" value="fungal_TF_MHR"/>
    <property type="match status" value="1"/>
</dbReference>
<keyword evidence="3" id="KW-0677">Repeat</keyword>
<keyword evidence="9" id="KW-1185">Reference proteome</keyword>
<keyword evidence="6" id="KW-0539">Nucleus</keyword>
<comment type="subcellular location">
    <subcellularLocation>
        <location evidence="1">Nucleus</location>
    </subcellularLocation>
</comment>
<gene>
    <name evidence="8" type="ORF">FSARC_9627</name>
</gene>
<evidence type="ECO:0000259" key="7">
    <source>
        <dbReference type="Pfam" id="PF04082"/>
    </source>
</evidence>
<reference evidence="8" key="2">
    <citation type="submission" date="2020-05" db="EMBL/GenBank/DDBJ databases">
        <authorList>
            <person name="Kim H.-S."/>
            <person name="Proctor R.H."/>
            <person name="Brown D.W."/>
        </authorList>
    </citation>
    <scope>NUCLEOTIDE SEQUENCE</scope>
    <source>
        <strain evidence="8">NRRL 20472</strain>
    </source>
</reference>
<dbReference type="AlphaFoldDB" id="A0A8H4X628"/>
<dbReference type="GO" id="GO:0000981">
    <property type="term" value="F:DNA-binding transcription factor activity, RNA polymerase II-specific"/>
    <property type="evidence" value="ECO:0007669"/>
    <property type="project" value="InterPro"/>
</dbReference>
<evidence type="ECO:0000313" key="9">
    <source>
        <dbReference type="Proteomes" id="UP000622797"/>
    </source>
</evidence>
<accession>A0A8H4X628</accession>
<dbReference type="GO" id="GO:0000978">
    <property type="term" value="F:RNA polymerase II cis-regulatory region sequence-specific DNA binding"/>
    <property type="evidence" value="ECO:0007669"/>
    <property type="project" value="InterPro"/>
</dbReference>
<comment type="caution">
    <text evidence="8">The sequence shown here is derived from an EMBL/GenBank/DDBJ whole genome shotgun (WGS) entry which is preliminary data.</text>
</comment>
<reference evidence="8" key="1">
    <citation type="journal article" date="2020" name="BMC Genomics">
        <title>Correction to: Identification and distribution of gene clusters required for synthesis of sphingolipid metabolism inhibitors in diverse species of the filamentous fungus Fusarium.</title>
        <authorList>
            <person name="Kim H.S."/>
            <person name="Lohmar J.M."/>
            <person name="Busman M."/>
            <person name="Brown D.W."/>
            <person name="Naumann T.A."/>
            <person name="Divon H.H."/>
            <person name="Lysoe E."/>
            <person name="Uhlig S."/>
            <person name="Proctor R.H."/>
        </authorList>
    </citation>
    <scope>NUCLEOTIDE SEQUENCE</scope>
    <source>
        <strain evidence="8">NRRL 20472</strain>
    </source>
</reference>